<dbReference type="InterPro" id="IPR013762">
    <property type="entry name" value="Integrase-like_cat_sf"/>
</dbReference>
<dbReference type="CDD" id="cd00397">
    <property type="entry name" value="DNA_BRE_C"/>
    <property type="match status" value="1"/>
</dbReference>
<evidence type="ECO:0000313" key="4">
    <source>
        <dbReference type="Proteomes" id="UP000095594"/>
    </source>
</evidence>
<accession>A0A174G2S4</accession>
<reference evidence="3 4" key="1">
    <citation type="submission" date="2015-09" db="EMBL/GenBank/DDBJ databases">
        <authorList>
            <consortium name="Pathogen Informatics"/>
        </authorList>
    </citation>
    <scope>NUCLEOTIDE SEQUENCE [LARGE SCALE GENOMIC DNA]</scope>
    <source>
        <strain evidence="3 4">2789STDY5834856</strain>
    </source>
</reference>
<dbReference type="AlphaFoldDB" id="A0A174G2S4"/>
<dbReference type="PROSITE" id="PS51898">
    <property type="entry name" value="TYR_RECOMBINASE"/>
    <property type="match status" value="1"/>
</dbReference>
<dbReference type="Pfam" id="PF00589">
    <property type="entry name" value="Phage_integrase"/>
    <property type="match status" value="1"/>
</dbReference>
<evidence type="ECO:0000313" key="3">
    <source>
        <dbReference type="EMBL" id="CUO55416.1"/>
    </source>
</evidence>
<dbReference type="OrthoDB" id="1938416at2"/>
<dbReference type="Proteomes" id="UP000095594">
    <property type="component" value="Unassembled WGS sequence"/>
</dbReference>
<gene>
    <name evidence="3" type="ORF">ERS852471_01767</name>
</gene>
<evidence type="ECO:0000256" key="1">
    <source>
        <dbReference type="ARBA" id="ARBA00023172"/>
    </source>
</evidence>
<dbReference type="InterPro" id="IPR002104">
    <property type="entry name" value="Integrase_catalytic"/>
</dbReference>
<dbReference type="SUPFAM" id="SSF56349">
    <property type="entry name" value="DNA breaking-rejoining enzymes"/>
    <property type="match status" value="1"/>
</dbReference>
<dbReference type="InterPro" id="IPR011010">
    <property type="entry name" value="DNA_brk_join_enz"/>
</dbReference>
<keyword evidence="1" id="KW-0233">DNA recombination</keyword>
<organism evidence="3 4">
    <name type="scientific">Clostridium disporicum</name>
    <dbReference type="NCBI Taxonomy" id="84024"/>
    <lineage>
        <taxon>Bacteria</taxon>
        <taxon>Bacillati</taxon>
        <taxon>Bacillota</taxon>
        <taxon>Clostridia</taxon>
        <taxon>Eubacteriales</taxon>
        <taxon>Clostridiaceae</taxon>
        <taxon>Clostridium</taxon>
    </lineage>
</organism>
<protein>
    <submittedName>
        <fullName evidence="3">Site-specific tyrosine recombinase XerC</fullName>
    </submittedName>
</protein>
<dbReference type="RefSeq" id="WP_055265736.1">
    <property type="nucleotide sequence ID" value="NZ_CABIXQ010000011.1"/>
</dbReference>
<feature type="domain" description="Tyr recombinase" evidence="2">
    <location>
        <begin position="1"/>
        <end position="121"/>
    </location>
</feature>
<sequence>MLSILFGLKVSECCKMKGKDIKLANDYIHVHDSKGKRCRDIKIETEQQRKFCEYIKAIVSDEARICPLREDSVNQEVRRILLKHQINRYKDSKTGIHSIRKSYATEKYKDNLQQGMDETEA</sequence>
<dbReference type="GO" id="GO:0015074">
    <property type="term" value="P:DNA integration"/>
    <property type="evidence" value="ECO:0007669"/>
    <property type="project" value="InterPro"/>
</dbReference>
<evidence type="ECO:0000259" key="2">
    <source>
        <dbReference type="PROSITE" id="PS51898"/>
    </source>
</evidence>
<dbReference type="GO" id="GO:0003677">
    <property type="term" value="F:DNA binding"/>
    <property type="evidence" value="ECO:0007669"/>
    <property type="project" value="InterPro"/>
</dbReference>
<dbReference type="GO" id="GO:0006310">
    <property type="term" value="P:DNA recombination"/>
    <property type="evidence" value="ECO:0007669"/>
    <property type="project" value="UniProtKB-KW"/>
</dbReference>
<dbReference type="EMBL" id="CYZX01000011">
    <property type="protein sequence ID" value="CUO55416.1"/>
    <property type="molecule type" value="Genomic_DNA"/>
</dbReference>
<name>A0A174G2S4_9CLOT</name>
<dbReference type="Gene3D" id="1.10.443.10">
    <property type="entry name" value="Intergrase catalytic core"/>
    <property type="match status" value="1"/>
</dbReference>
<proteinExistence type="predicted"/>